<protein>
    <submittedName>
        <fullName evidence="1">Uncharacterized protein</fullName>
    </submittedName>
</protein>
<accession>A0ABV8H4Q2</accession>
<comment type="caution">
    <text evidence="1">The sequence shown here is derived from an EMBL/GenBank/DDBJ whole genome shotgun (WGS) entry which is preliminary data.</text>
</comment>
<proteinExistence type="predicted"/>
<organism evidence="1 2">
    <name type="scientific">Zunongwangia endophytica</name>
    <dbReference type="NCBI Taxonomy" id="1808945"/>
    <lineage>
        <taxon>Bacteria</taxon>
        <taxon>Pseudomonadati</taxon>
        <taxon>Bacteroidota</taxon>
        <taxon>Flavobacteriia</taxon>
        <taxon>Flavobacteriales</taxon>
        <taxon>Flavobacteriaceae</taxon>
        <taxon>Zunongwangia</taxon>
    </lineage>
</organism>
<gene>
    <name evidence="1" type="ORF">ACFOS1_06520</name>
</gene>
<name>A0ABV8H4Q2_9FLAO</name>
<reference evidence="2" key="1">
    <citation type="journal article" date="2019" name="Int. J. Syst. Evol. Microbiol.">
        <title>The Global Catalogue of Microorganisms (GCM) 10K type strain sequencing project: providing services to taxonomists for standard genome sequencing and annotation.</title>
        <authorList>
            <consortium name="The Broad Institute Genomics Platform"/>
            <consortium name="The Broad Institute Genome Sequencing Center for Infectious Disease"/>
            <person name="Wu L."/>
            <person name="Ma J."/>
        </authorList>
    </citation>
    <scope>NUCLEOTIDE SEQUENCE [LARGE SCALE GENOMIC DNA]</scope>
    <source>
        <strain evidence="2">CECT 9128</strain>
    </source>
</reference>
<keyword evidence="2" id="KW-1185">Reference proteome</keyword>
<evidence type="ECO:0000313" key="2">
    <source>
        <dbReference type="Proteomes" id="UP001595793"/>
    </source>
</evidence>
<dbReference type="EMBL" id="JBHSAS010000006">
    <property type="protein sequence ID" value="MFC4027052.1"/>
    <property type="molecule type" value="Genomic_DNA"/>
</dbReference>
<sequence length="142" mass="16370">MKLIYQGAHLKIYNIVSRSNQILLSSYFHEHLNGFLNQHYNDDVVTAFLRQLKESDLEIKVTSNWMPFSKRLIYINKSGINVNSAILHRPSKFYIGALLEKAFLIFDQKYDVSNKTLMIKNSEEKEDVLQGIGYLAVAAGDR</sequence>
<dbReference type="Proteomes" id="UP001595793">
    <property type="component" value="Unassembled WGS sequence"/>
</dbReference>
<dbReference type="RefSeq" id="WP_290235086.1">
    <property type="nucleotide sequence ID" value="NZ_JAUFPZ010000002.1"/>
</dbReference>
<evidence type="ECO:0000313" key="1">
    <source>
        <dbReference type="EMBL" id="MFC4027052.1"/>
    </source>
</evidence>